<dbReference type="GO" id="GO:0016651">
    <property type="term" value="F:oxidoreductase activity, acting on NAD(P)H"/>
    <property type="evidence" value="ECO:0007669"/>
    <property type="project" value="TreeGrafter"/>
</dbReference>
<name>A0A1R1L6K4_9MICC</name>
<dbReference type="EMBL" id="MRDE01000080">
    <property type="protein sequence ID" value="OMH23168.1"/>
    <property type="molecule type" value="Genomic_DNA"/>
</dbReference>
<evidence type="ECO:0000256" key="3">
    <source>
        <dbReference type="ARBA" id="ARBA00022827"/>
    </source>
</evidence>
<dbReference type="STRING" id="554083.BKD30_14045"/>
<keyword evidence="3" id="KW-0274">FAD</keyword>
<evidence type="ECO:0000256" key="2">
    <source>
        <dbReference type="ARBA" id="ARBA00022630"/>
    </source>
</evidence>
<keyword evidence="4" id="KW-0560">Oxidoreductase</keyword>
<dbReference type="PRINTS" id="PR00411">
    <property type="entry name" value="PNDRDTASEI"/>
</dbReference>
<comment type="cofactor">
    <cofactor evidence="1">
        <name>FAD</name>
        <dbReference type="ChEBI" id="CHEBI:57692"/>
    </cofactor>
</comment>
<protein>
    <recommendedName>
        <fullName evidence="9">FAD-dependent oxidoreductase</fullName>
    </recommendedName>
</protein>
<dbReference type="InterPro" id="IPR028202">
    <property type="entry name" value="Reductase_C"/>
</dbReference>
<evidence type="ECO:0000259" key="6">
    <source>
        <dbReference type="Pfam" id="PF14759"/>
    </source>
</evidence>
<accession>A0A1R1L6K4</accession>
<keyword evidence="2" id="KW-0285">Flavoprotein</keyword>
<dbReference type="InterPro" id="IPR023753">
    <property type="entry name" value="FAD/NAD-binding_dom"/>
</dbReference>
<evidence type="ECO:0000259" key="5">
    <source>
        <dbReference type="Pfam" id="PF07992"/>
    </source>
</evidence>
<evidence type="ECO:0000256" key="1">
    <source>
        <dbReference type="ARBA" id="ARBA00001974"/>
    </source>
</evidence>
<dbReference type="Pfam" id="PF14759">
    <property type="entry name" value="Reductase_C"/>
    <property type="match status" value="1"/>
</dbReference>
<feature type="domain" description="Reductase C-terminal" evidence="6">
    <location>
        <begin position="342"/>
        <end position="415"/>
    </location>
</feature>
<dbReference type="PANTHER" id="PTHR43557:SF2">
    <property type="entry name" value="RIESKE DOMAIN-CONTAINING PROTEIN-RELATED"/>
    <property type="match status" value="1"/>
</dbReference>
<dbReference type="SUPFAM" id="SSF55424">
    <property type="entry name" value="FAD/NAD-linked reductases, dimerisation (C-terminal) domain"/>
    <property type="match status" value="1"/>
</dbReference>
<sequence>MVGASLAGLSAARALRSAGFTGELTIIGAEEHRPYDRPPLTKEYLRGSWSTAALALEADDEPAARWLLGTPAVSLDASVRRVVLADGRSVSADAVVLATGADAVPHPLLPVGPNVHTVRTRADAERLRAQLRPGRRLVIVGAGFIGTEVAASAVALGADVTLLGQDTVPLRRALGEPVGDFLAGEHRAHGVRLVGPARIADVDRAGDEDVVTALRLADGTVLPADVVVVAIGSRAATGWLAGSGLRLAPEGGVQCDAIGRALAEGTADGASIGRALADGTADGALTGRPADGIVAVGDCAAWWDVGRGTYHRLEHWTGAVERADVVAGVLLGTPGRPARAPYFWSDQYDLRVQVAGVVAGHDELRIEEGSLADRSFLARYYRAGAPVAVLGVNQPRLFTRARRALDRTADDGGTALAS</sequence>
<dbReference type="GO" id="GO:0005737">
    <property type="term" value="C:cytoplasm"/>
    <property type="evidence" value="ECO:0007669"/>
    <property type="project" value="TreeGrafter"/>
</dbReference>
<dbReference type="Pfam" id="PF07992">
    <property type="entry name" value="Pyr_redox_2"/>
    <property type="match status" value="1"/>
</dbReference>
<keyword evidence="8" id="KW-1185">Reference proteome</keyword>
<evidence type="ECO:0000313" key="7">
    <source>
        <dbReference type="EMBL" id="OMH23168.1"/>
    </source>
</evidence>
<reference evidence="7 8" key="1">
    <citation type="submission" date="2016-12" db="EMBL/GenBank/DDBJ databases">
        <title>Draft genome of Tersicoccus phoenicis 1P05MA.</title>
        <authorList>
            <person name="Nakajima Y."/>
            <person name="Yoshizawa S."/>
            <person name="Nakamura K."/>
            <person name="Ogura Y."/>
            <person name="Hayashi T."/>
            <person name="Kogure K."/>
        </authorList>
    </citation>
    <scope>NUCLEOTIDE SEQUENCE [LARGE SCALE GENOMIC DNA]</scope>
    <source>
        <strain evidence="7 8">1p05MA</strain>
    </source>
</reference>
<dbReference type="InterPro" id="IPR036188">
    <property type="entry name" value="FAD/NAD-bd_sf"/>
</dbReference>
<dbReference type="OrthoDB" id="1145at2"/>
<dbReference type="Gene3D" id="3.30.390.30">
    <property type="match status" value="1"/>
</dbReference>
<proteinExistence type="predicted"/>
<comment type="caution">
    <text evidence="7">The sequence shown here is derived from an EMBL/GenBank/DDBJ whole genome shotgun (WGS) entry which is preliminary data.</text>
</comment>
<dbReference type="InterPro" id="IPR016156">
    <property type="entry name" value="FAD/NAD-linked_Rdtase_dimer_sf"/>
</dbReference>
<dbReference type="PRINTS" id="PR00368">
    <property type="entry name" value="FADPNR"/>
</dbReference>
<organism evidence="7 8">
    <name type="scientific">Tersicoccus phoenicis</name>
    <dbReference type="NCBI Taxonomy" id="554083"/>
    <lineage>
        <taxon>Bacteria</taxon>
        <taxon>Bacillati</taxon>
        <taxon>Actinomycetota</taxon>
        <taxon>Actinomycetes</taxon>
        <taxon>Micrococcales</taxon>
        <taxon>Micrococcaceae</taxon>
        <taxon>Tersicoccus</taxon>
    </lineage>
</organism>
<evidence type="ECO:0000256" key="4">
    <source>
        <dbReference type="ARBA" id="ARBA00023002"/>
    </source>
</evidence>
<dbReference type="PANTHER" id="PTHR43557">
    <property type="entry name" value="APOPTOSIS-INDUCING FACTOR 1"/>
    <property type="match status" value="1"/>
</dbReference>
<dbReference type="Proteomes" id="UP000187085">
    <property type="component" value="Unassembled WGS sequence"/>
</dbReference>
<dbReference type="InterPro" id="IPR050446">
    <property type="entry name" value="FAD-oxidoreductase/Apoptosis"/>
</dbReference>
<dbReference type="Gene3D" id="3.50.50.60">
    <property type="entry name" value="FAD/NAD(P)-binding domain"/>
    <property type="match status" value="2"/>
</dbReference>
<dbReference type="AlphaFoldDB" id="A0A1R1L6K4"/>
<evidence type="ECO:0000313" key="8">
    <source>
        <dbReference type="Proteomes" id="UP000187085"/>
    </source>
</evidence>
<gene>
    <name evidence="7" type="ORF">BKD30_14045</name>
</gene>
<evidence type="ECO:0008006" key="9">
    <source>
        <dbReference type="Google" id="ProtNLM"/>
    </source>
</evidence>
<feature type="domain" description="FAD/NAD(P)-binding" evidence="5">
    <location>
        <begin position="2"/>
        <end position="260"/>
    </location>
</feature>
<dbReference type="SUPFAM" id="SSF51905">
    <property type="entry name" value="FAD/NAD(P)-binding domain"/>
    <property type="match status" value="2"/>
</dbReference>